<evidence type="ECO:0000256" key="2">
    <source>
        <dbReference type="ARBA" id="ARBA00023004"/>
    </source>
</evidence>
<evidence type="ECO:0000259" key="4">
    <source>
        <dbReference type="Pfam" id="PF00384"/>
    </source>
</evidence>
<evidence type="ECO:0000313" key="7">
    <source>
        <dbReference type="Proteomes" id="UP000313066"/>
    </source>
</evidence>
<dbReference type="PANTHER" id="PTHR43105:SF10">
    <property type="entry name" value="NADH-QUINONE OXIDOREDUCTASE SUBUNIT G"/>
    <property type="match status" value="1"/>
</dbReference>
<dbReference type="Gene3D" id="3.40.50.740">
    <property type="match status" value="1"/>
</dbReference>
<keyword evidence="2" id="KW-0408">Iron</keyword>
<dbReference type="Pfam" id="PF00384">
    <property type="entry name" value="Molybdopterin"/>
    <property type="match status" value="1"/>
</dbReference>
<organism evidence="6 7">
    <name type="scientific">Microbispora catharanthi</name>
    <dbReference type="NCBI Taxonomy" id="1712871"/>
    <lineage>
        <taxon>Bacteria</taxon>
        <taxon>Bacillati</taxon>
        <taxon>Actinomycetota</taxon>
        <taxon>Actinomycetes</taxon>
        <taxon>Streptosporangiales</taxon>
        <taxon>Streptosporangiaceae</taxon>
        <taxon>Microbispora</taxon>
    </lineage>
</organism>
<feature type="domain" description="Molybdopterin oxidoreductase" evidence="4">
    <location>
        <begin position="137"/>
        <end position="562"/>
    </location>
</feature>
<dbReference type="InterPro" id="IPR009010">
    <property type="entry name" value="Asp_de-COase-like_dom_sf"/>
</dbReference>
<feature type="domain" description="Molybdopterin dinucleotide-binding" evidence="5">
    <location>
        <begin position="719"/>
        <end position="793"/>
    </location>
</feature>
<reference evidence="6 7" key="1">
    <citation type="submission" date="2019-10" db="EMBL/GenBank/DDBJ databases">
        <title>Nonomuraea sp. nov., isolated from Phyllanthus amarus.</title>
        <authorList>
            <person name="Klykleung N."/>
            <person name="Tanasupawat S."/>
        </authorList>
    </citation>
    <scope>NUCLEOTIDE SEQUENCE [LARGE SCALE GENOMIC DNA]</scope>
    <source>
        <strain evidence="6 7">CR1-09</strain>
    </source>
</reference>
<dbReference type="InterPro" id="IPR050123">
    <property type="entry name" value="Prok_molybdopt-oxidoreductase"/>
</dbReference>
<keyword evidence="3" id="KW-0411">Iron-sulfur</keyword>
<dbReference type="Gene3D" id="3.40.228.10">
    <property type="entry name" value="Dimethylsulfoxide Reductase, domain 2"/>
    <property type="match status" value="1"/>
</dbReference>
<keyword evidence="1" id="KW-0479">Metal-binding</keyword>
<dbReference type="PANTHER" id="PTHR43105">
    <property type="entry name" value="RESPIRATORY NITRATE REDUCTASE"/>
    <property type="match status" value="1"/>
</dbReference>
<dbReference type="Gene3D" id="2.40.40.20">
    <property type="match status" value="1"/>
</dbReference>
<dbReference type="Proteomes" id="UP000313066">
    <property type="component" value="Unassembled WGS sequence"/>
</dbReference>
<evidence type="ECO:0000256" key="3">
    <source>
        <dbReference type="ARBA" id="ARBA00023014"/>
    </source>
</evidence>
<evidence type="ECO:0000259" key="5">
    <source>
        <dbReference type="Pfam" id="PF01568"/>
    </source>
</evidence>
<dbReference type="GO" id="GO:0016491">
    <property type="term" value="F:oxidoreductase activity"/>
    <property type="evidence" value="ECO:0007669"/>
    <property type="project" value="InterPro"/>
</dbReference>
<protein>
    <submittedName>
        <fullName evidence="6">Molybdopterin-dependent oxidoreductase</fullName>
    </submittedName>
</protein>
<sequence length="851" mass="90330">MAPGTGRVVHTSSPRRCQVLDRIADPRGRRTPYGPPDAVERLAAALPSHMRDALPPVIRLGSPWPVRVDVFPEDGVAEPGVERWVPAVSAAGSNGDALDLAVRGGRVVGVRGRAGDRVNHGRLDPREWHAWQPRAARLTRPLVREGGAREDGRLVETTWDVAMDRVAARSRELLARPGGWGRLAFHTGTRLFLEEHYTLAVIGKAGIGTPHMDGDTRWGAAAAAAALAASFGTDGQPGSCTDVDHCDALALWGHDCAATHPVLWERMLDRRLGSSPPAMIAVGPEGTAAAREADVHLAVRPGTNVALLNGLLHELIAGGWHDAAYVAAHTVGFERLWRIVEAYPAKRAAEICAVPVGQIEQAAEILGAAERLVSAVGPAFLGSNQATAAACQVNNVHLLRGMLGRPGAGLFQLGGPGCDALEAGSAADLPGLRNWADAGHVRELADLWNVDPAVIPQWGPATHATQILRYAEEGSVGLLWITASDPAATMPGLDRILAREDLFVVVQDPYLTETARLADVVLPAAVWGEKTGTVTGADRTVHLCEKAVEPPGEARADLDILLDYARRMDLRDRDGRPLVRWTDAESAFEAWKACSRGRPCDHTGITYDRLRAGGVQWPCTPSSSHGIERLYAGGRFATGPKDCQTFGADLATGAEYGEERYRAENPGGRAFLHAADFEPSPEVADDEHPLVLITRPGPRRFPARPARLGDAVPEPFPAEPRLEVHPGDAAALGVEDGDLVRVESPLGMLEAVARLSGVRPGVVVLPLDGQGEAATRAVAELTLTAWDPVSRRPLRTPAAVRLVKAGRCGEAAVGEGLYSAAATRLGCGVTARPEVTAAAGGGEAPERYEEV</sequence>
<dbReference type="InterPro" id="IPR006656">
    <property type="entry name" value="Mopterin_OxRdtase"/>
</dbReference>
<dbReference type="AlphaFoldDB" id="A0A5N6BVX4"/>
<evidence type="ECO:0000313" key="6">
    <source>
        <dbReference type="EMBL" id="KAB8184601.1"/>
    </source>
</evidence>
<accession>A0A5N6BVX4</accession>
<dbReference type="EMBL" id="VDMA02000007">
    <property type="protein sequence ID" value="KAB8184601.1"/>
    <property type="molecule type" value="Genomic_DNA"/>
</dbReference>
<proteinExistence type="predicted"/>
<dbReference type="GO" id="GO:0043546">
    <property type="term" value="F:molybdopterin cofactor binding"/>
    <property type="evidence" value="ECO:0007669"/>
    <property type="project" value="InterPro"/>
</dbReference>
<dbReference type="SUPFAM" id="SSF53706">
    <property type="entry name" value="Formate dehydrogenase/DMSO reductase, domains 1-3"/>
    <property type="match status" value="1"/>
</dbReference>
<dbReference type="Pfam" id="PF01568">
    <property type="entry name" value="Molydop_binding"/>
    <property type="match status" value="1"/>
</dbReference>
<name>A0A5N6BVX4_9ACTN</name>
<comment type="caution">
    <text evidence="6">The sequence shown here is derived from an EMBL/GenBank/DDBJ whole genome shotgun (WGS) entry which is preliminary data.</text>
</comment>
<evidence type="ECO:0000256" key="1">
    <source>
        <dbReference type="ARBA" id="ARBA00022723"/>
    </source>
</evidence>
<dbReference type="InterPro" id="IPR006657">
    <property type="entry name" value="MoPterin_dinucl-bd_dom"/>
</dbReference>
<gene>
    <name evidence="6" type="ORF">FH610_016090</name>
</gene>
<dbReference type="GO" id="GO:0051536">
    <property type="term" value="F:iron-sulfur cluster binding"/>
    <property type="evidence" value="ECO:0007669"/>
    <property type="project" value="UniProtKB-KW"/>
</dbReference>
<keyword evidence="7" id="KW-1185">Reference proteome</keyword>
<dbReference type="GO" id="GO:0046872">
    <property type="term" value="F:metal ion binding"/>
    <property type="evidence" value="ECO:0007669"/>
    <property type="project" value="UniProtKB-KW"/>
</dbReference>
<dbReference type="SUPFAM" id="SSF50692">
    <property type="entry name" value="ADC-like"/>
    <property type="match status" value="1"/>
</dbReference>